<evidence type="ECO:0000313" key="3">
    <source>
        <dbReference type="Proteomes" id="UP000807504"/>
    </source>
</evidence>
<keyword evidence="3" id="KW-1185">Reference proteome</keyword>
<evidence type="ECO:0000313" key="2">
    <source>
        <dbReference type="EMBL" id="KAF8774386.1"/>
    </source>
</evidence>
<feature type="compositionally biased region" description="Basic and acidic residues" evidence="1">
    <location>
        <begin position="49"/>
        <end position="75"/>
    </location>
</feature>
<dbReference type="Proteomes" id="UP000807504">
    <property type="component" value="Unassembled WGS sequence"/>
</dbReference>
<gene>
    <name evidence="2" type="ORF">HNY73_016940</name>
</gene>
<evidence type="ECO:0000256" key="1">
    <source>
        <dbReference type="SAM" id="MobiDB-lite"/>
    </source>
</evidence>
<reference evidence="2" key="1">
    <citation type="journal article" date="2020" name="bioRxiv">
        <title>Chromosome-level reference genome of the European wasp spider Argiope bruennichi: a resource for studies on range expansion and evolutionary adaptation.</title>
        <authorList>
            <person name="Sheffer M.M."/>
            <person name="Hoppe A."/>
            <person name="Krehenwinkel H."/>
            <person name="Uhl G."/>
            <person name="Kuss A.W."/>
            <person name="Jensen L."/>
            <person name="Jensen C."/>
            <person name="Gillespie R.G."/>
            <person name="Hoff K.J."/>
            <person name="Prost S."/>
        </authorList>
    </citation>
    <scope>NUCLEOTIDE SEQUENCE</scope>
</reference>
<name>A0A8T0ENZ0_ARGBR</name>
<dbReference type="AlphaFoldDB" id="A0A8T0ENZ0"/>
<dbReference type="EMBL" id="JABXBU010002227">
    <property type="protein sequence ID" value="KAF8774386.1"/>
    <property type="molecule type" value="Genomic_DNA"/>
</dbReference>
<comment type="caution">
    <text evidence="2">The sequence shown here is derived from an EMBL/GenBank/DDBJ whole genome shotgun (WGS) entry which is preliminary data.</text>
</comment>
<reference evidence="2" key="2">
    <citation type="submission" date="2020-06" db="EMBL/GenBank/DDBJ databases">
        <authorList>
            <person name="Sheffer M."/>
        </authorList>
    </citation>
    <scope>NUCLEOTIDE SEQUENCE</scope>
</reference>
<protein>
    <submittedName>
        <fullName evidence="2">Uncharacterized protein</fullName>
    </submittedName>
</protein>
<feature type="compositionally biased region" description="Gly residues" evidence="1">
    <location>
        <begin position="29"/>
        <end position="38"/>
    </location>
</feature>
<feature type="region of interest" description="Disordered" evidence="1">
    <location>
        <begin position="16"/>
        <end position="99"/>
    </location>
</feature>
<accession>A0A8T0ENZ0</accession>
<proteinExistence type="predicted"/>
<organism evidence="2 3">
    <name type="scientific">Argiope bruennichi</name>
    <name type="common">Wasp spider</name>
    <name type="synonym">Aranea bruennichi</name>
    <dbReference type="NCBI Taxonomy" id="94029"/>
    <lineage>
        <taxon>Eukaryota</taxon>
        <taxon>Metazoa</taxon>
        <taxon>Ecdysozoa</taxon>
        <taxon>Arthropoda</taxon>
        <taxon>Chelicerata</taxon>
        <taxon>Arachnida</taxon>
        <taxon>Araneae</taxon>
        <taxon>Araneomorphae</taxon>
        <taxon>Entelegynae</taxon>
        <taxon>Araneoidea</taxon>
        <taxon>Araneidae</taxon>
        <taxon>Argiope</taxon>
    </lineage>
</organism>
<sequence>MSRLRSFAETLLLHLDVVGGGTEQRKGKGGQMGPGARGRSGCPPVSCSGREEEERPREEGSEERKRMGRRIEGGSKRKGQLSLNIVRGGQGNQRKSVIE</sequence>